<name>A0A3T2DMY2_LISMN</name>
<accession>A0A3T2DMY2</accession>
<evidence type="ECO:0000313" key="1">
    <source>
        <dbReference type="EMBL" id="ECH7211076.1"/>
    </source>
</evidence>
<comment type="caution">
    <text evidence="1">The sequence shown here is derived from an EMBL/GenBank/DDBJ whole genome shotgun (WGS) entry which is preliminary data.</text>
</comment>
<dbReference type="Proteomes" id="UP000352246">
    <property type="component" value="Unassembled WGS sequence"/>
</dbReference>
<dbReference type="EMBL" id="AAISWI010000005">
    <property type="protein sequence ID" value="ECH7211076.1"/>
    <property type="molecule type" value="Genomic_DNA"/>
</dbReference>
<dbReference type="RefSeq" id="WP_003732949.1">
    <property type="nucleotide sequence ID" value="NZ_CP019623.1"/>
</dbReference>
<gene>
    <name evidence="1" type="ORF">FPL45_06980</name>
</gene>
<dbReference type="AlphaFoldDB" id="A0A3T2DMY2"/>
<protein>
    <submittedName>
        <fullName evidence="1">Uncharacterized protein</fullName>
    </submittedName>
</protein>
<evidence type="ECO:0000313" key="2">
    <source>
        <dbReference type="Proteomes" id="UP000352246"/>
    </source>
</evidence>
<reference evidence="1 2" key="1">
    <citation type="submission" date="2019-07" db="EMBL/GenBank/DDBJ databases">
        <authorList>
            <consortium name="GenomeTrakr: Next Generation Sequencing Network for Food Pathogen Tracability"/>
        </authorList>
    </citation>
    <scope>NUCLEOTIDE SEQUENCE [LARGE SCALE GENOMIC DNA]</scope>
    <source>
        <strain evidence="1 2">FDA00014472</strain>
    </source>
</reference>
<sequence>MIELILEEYIASLKEKDELDILLSDLLKLDGYTVKNLPKTGERQYGVDLLAEKGEELYLYVIKQGDLTRKTWDGDKNSVRQSFSEIVDVYLDTMMDSSYKRRQKNIVFVTNGIIQDAVRPNWEGYKKSNNRKDVDISSILLPDLVNLVLQEGFNETLFSKSKRSELRKCLYYLDESDYKLDFFESIINKYFEELEEVTTDKKMNKIFSSLQMVLSLVTHTANEKQRYRISIKFTEYVLISMWSYIQKNNFFEKRCEVLWLNKFIEMYIDSNEKFMDNLTTFSTNRNGLPSYNPVEYRVLCFDILGHLSVYAAFLSTENSSEIFDLKYSAGDTINLLVNLMNNNYGFYYPVYDNDGIELSLLFYVILIQRNITDVEMLVEIYIRHILVFIRNGKYPILERQYNLAMDIEFQEIDYSKRYSASFLWGILFEWTLLTERDDLAKSILAFDFLSESTIQNWNCSSEEESNLYIKNEILNQGYTDILNELEPFETKKMILDTSKIADFNHFSFIEYSFPTIGLMISRKYRMPVIPSYWRKEFINIQGK</sequence>
<organism evidence="1 2">
    <name type="scientific">Listeria monocytogenes</name>
    <dbReference type="NCBI Taxonomy" id="1639"/>
    <lineage>
        <taxon>Bacteria</taxon>
        <taxon>Bacillati</taxon>
        <taxon>Bacillota</taxon>
        <taxon>Bacilli</taxon>
        <taxon>Bacillales</taxon>
        <taxon>Listeriaceae</taxon>
        <taxon>Listeria</taxon>
    </lineage>
</organism>
<proteinExistence type="predicted"/>